<dbReference type="InterPro" id="IPR019734">
    <property type="entry name" value="TPR_rpt"/>
</dbReference>
<dbReference type="Pfam" id="PF14559">
    <property type="entry name" value="TPR_19"/>
    <property type="match status" value="1"/>
</dbReference>
<dbReference type="SUPFAM" id="SSF52096">
    <property type="entry name" value="ClpP/crotonase"/>
    <property type="match status" value="1"/>
</dbReference>
<reference evidence="3 4" key="1">
    <citation type="submission" date="2018-07" db="EMBL/GenBank/DDBJ databases">
        <title>Leeuwenhoekiella genomics.</title>
        <authorList>
            <person name="Tahon G."/>
            <person name="Willems A."/>
        </authorList>
    </citation>
    <scope>NUCLEOTIDE SEQUENCE [LARGE SCALE GENOMIC DNA]</scope>
    <source>
        <strain evidence="3 4">LMG 29608</strain>
    </source>
</reference>
<keyword evidence="2" id="KW-0472">Membrane</keyword>
<feature type="transmembrane region" description="Helical" evidence="2">
    <location>
        <begin position="12"/>
        <end position="29"/>
    </location>
</feature>
<feature type="repeat" description="TPR" evidence="1">
    <location>
        <begin position="537"/>
        <end position="570"/>
    </location>
</feature>
<dbReference type="InterPro" id="IPR011990">
    <property type="entry name" value="TPR-like_helical_dom_sf"/>
</dbReference>
<evidence type="ECO:0000313" key="3">
    <source>
        <dbReference type="EMBL" id="RXG13016.1"/>
    </source>
</evidence>
<comment type="caution">
    <text evidence="3">The sequence shown here is derived from an EMBL/GenBank/DDBJ whole genome shotgun (WGS) entry which is preliminary data.</text>
</comment>
<dbReference type="PROSITE" id="PS50293">
    <property type="entry name" value="TPR_REGION"/>
    <property type="match status" value="1"/>
</dbReference>
<evidence type="ECO:0000256" key="2">
    <source>
        <dbReference type="SAM" id="Phobius"/>
    </source>
</evidence>
<keyword evidence="2" id="KW-0812">Transmembrane</keyword>
<dbReference type="Gene3D" id="1.25.40.10">
    <property type="entry name" value="Tetratricopeptide repeat domain"/>
    <property type="match status" value="1"/>
</dbReference>
<dbReference type="AlphaFoldDB" id="A0A4Q0NQR4"/>
<sequence>MRSDLLRNQKRFPFNIFLGLPLGNFTIHSSIQITMVKLILILLNLFLALQGVAQENRRATPWQEDLRFFQNTIHEDYPFLFVKTSPEAFDREVETLYAEIPNLQDHEIIVGISRLVASFKYGHTHLSFWQKPVEFAQFPYNLYAFEDGIYMEGTHKDYPEAVGAKVLAVAGTPIAEALKAIEPTVPAENAQYFKAYGINNLRYPEIVHAQHLTQSLQDTVTLKLEKNGRVFNQTFTALPKGKSIPTERGFVTPDTSWLSARDQETTPLYLQHLDKVYFEEFLTEEQAMYVRHSRIQDEPGESTKDFYARVLEEVVAKDAQKLIIDLRLNGGGNNYLNKDIIKELLQTEHINQIGKLFVIIGKRTFSACQNLVNELDNYTNVIFVGEPTAENLNFWGDNRPVTLPNSGIEIAVSYLWWQDKPALENAEWMAPSLPVAMTFEEYRTNQDPVLEAALAFDEPDFKPRPMDYVKELYFSGQAHKLAEELPRMIQDPLYAFCDFENELIKQGNLLLQSGRGPQVQAAIQVFATVLNLFPDSANAYKHLGESYIATGNTQKAKEALHKAITLDPDGVGVAAQELLTEI</sequence>
<dbReference type="SMART" id="SM00028">
    <property type="entry name" value="TPR"/>
    <property type="match status" value="1"/>
</dbReference>
<organism evidence="3 4">
    <name type="scientific">Leeuwenhoekiella polynyae</name>
    <dbReference type="NCBI Taxonomy" id="1550906"/>
    <lineage>
        <taxon>Bacteria</taxon>
        <taxon>Pseudomonadati</taxon>
        <taxon>Bacteroidota</taxon>
        <taxon>Flavobacteriia</taxon>
        <taxon>Flavobacteriales</taxon>
        <taxon>Flavobacteriaceae</taxon>
        <taxon>Leeuwenhoekiella</taxon>
    </lineage>
</organism>
<protein>
    <submittedName>
        <fullName evidence="3">Peptidase S41-like protein</fullName>
    </submittedName>
</protein>
<keyword evidence="1" id="KW-0802">TPR repeat</keyword>
<dbReference type="Proteomes" id="UP000289859">
    <property type="component" value="Unassembled WGS sequence"/>
</dbReference>
<keyword evidence="4" id="KW-1185">Reference proteome</keyword>
<dbReference type="EMBL" id="QOVK01000028">
    <property type="protein sequence ID" value="RXG13016.1"/>
    <property type="molecule type" value="Genomic_DNA"/>
</dbReference>
<evidence type="ECO:0000256" key="1">
    <source>
        <dbReference type="PROSITE-ProRule" id="PRU00339"/>
    </source>
</evidence>
<dbReference type="GO" id="GO:0006508">
    <property type="term" value="P:proteolysis"/>
    <property type="evidence" value="ECO:0007669"/>
    <property type="project" value="InterPro"/>
</dbReference>
<dbReference type="SUPFAM" id="SSF48452">
    <property type="entry name" value="TPR-like"/>
    <property type="match status" value="1"/>
</dbReference>
<accession>A0A4Q0NQR4</accession>
<keyword evidence="2" id="KW-1133">Transmembrane helix</keyword>
<proteinExistence type="predicted"/>
<dbReference type="InterPro" id="IPR029045">
    <property type="entry name" value="ClpP/crotonase-like_dom_sf"/>
</dbReference>
<evidence type="ECO:0000313" key="4">
    <source>
        <dbReference type="Proteomes" id="UP000289859"/>
    </source>
</evidence>
<dbReference type="GO" id="GO:0008236">
    <property type="term" value="F:serine-type peptidase activity"/>
    <property type="evidence" value="ECO:0007669"/>
    <property type="project" value="InterPro"/>
</dbReference>
<dbReference type="Gene3D" id="3.90.226.10">
    <property type="entry name" value="2-enoyl-CoA Hydratase, Chain A, domain 1"/>
    <property type="match status" value="1"/>
</dbReference>
<dbReference type="PROSITE" id="PS50005">
    <property type="entry name" value="TPR"/>
    <property type="match status" value="1"/>
</dbReference>
<gene>
    <name evidence="3" type="ORF">DSM02_3810</name>
</gene>
<name>A0A4Q0NQR4_9FLAO</name>